<gene>
    <name evidence="3" type="ORF">M3P05_00380</name>
</gene>
<dbReference type="NCBIfam" id="NF041384">
    <property type="entry name" value="YHS_seleno_dom"/>
    <property type="match status" value="1"/>
</dbReference>
<dbReference type="Proteomes" id="UP001203338">
    <property type="component" value="Unassembled WGS sequence"/>
</dbReference>
<comment type="caution">
    <text evidence="3">The sequence shown here is derived from an EMBL/GenBank/DDBJ whole genome shotgun (WGS) entry which is preliminary data.</text>
</comment>
<evidence type="ECO:0000313" key="3">
    <source>
        <dbReference type="EMBL" id="MCL6268405.1"/>
    </source>
</evidence>
<dbReference type="InterPro" id="IPR007029">
    <property type="entry name" value="YHS_dom"/>
</dbReference>
<feature type="domain" description="YHS" evidence="2">
    <location>
        <begin position="45"/>
        <end position="90"/>
    </location>
</feature>
<organism evidence="3 4">
    <name type="scientific">Parendozoicomonas callyspongiae</name>
    <dbReference type="NCBI Taxonomy" id="2942213"/>
    <lineage>
        <taxon>Bacteria</taxon>
        <taxon>Pseudomonadati</taxon>
        <taxon>Pseudomonadota</taxon>
        <taxon>Gammaproteobacteria</taxon>
        <taxon>Oceanospirillales</taxon>
        <taxon>Endozoicomonadaceae</taxon>
        <taxon>Parendozoicomonas</taxon>
    </lineage>
</organism>
<dbReference type="RefSeq" id="WP_249697241.1">
    <property type="nucleotide sequence ID" value="NZ_JAMFLX010000001.1"/>
</dbReference>
<proteinExistence type="predicted"/>
<keyword evidence="4" id="KW-1185">Reference proteome</keyword>
<sequence length="154" mass="17561">MSRARWVRALFIFLLAAGFSAAVQAAERFHTTALGNAAVGGYDAVAYFTEGKPLKGLRKFTFRWQGANWRFASMQNMDLFKSNPEKYAPRYGGHCAWAVSARKMLYRGNPRSWQIVDGALYLNHNPSVEKRWLDDVSGHIQKADTVWDELNEDR</sequence>
<feature type="signal peptide" evidence="1">
    <location>
        <begin position="1"/>
        <end position="25"/>
    </location>
</feature>
<evidence type="ECO:0000259" key="2">
    <source>
        <dbReference type="Pfam" id="PF04945"/>
    </source>
</evidence>
<dbReference type="EMBL" id="JAMFLX010000001">
    <property type="protein sequence ID" value="MCL6268405.1"/>
    <property type="molecule type" value="Genomic_DNA"/>
</dbReference>
<accession>A0ABT0PAQ7</accession>
<protein>
    <submittedName>
        <fullName evidence="3">YHS domain-containing protein</fullName>
    </submittedName>
</protein>
<evidence type="ECO:0000256" key="1">
    <source>
        <dbReference type="SAM" id="SignalP"/>
    </source>
</evidence>
<keyword evidence="1" id="KW-0732">Signal</keyword>
<feature type="chain" id="PRO_5046113160" evidence="1">
    <location>
        <begin position="26"/>
        <end position="154"/>
    </location>
</feature>
<name>A0ABT0PAQ7_9GAMM</name>
<dbReference type="Pfam" id="PF04945">
    <property type="entry name" value="YHS"/>
    <property type="match status" value="1"/>
</dbReference>
<evidence type="ECO:0000313" key="4">
    <source>
        <dbReference type="Proteomes" id="UP001203338"/>
    </source>
</evidence>
<reference evidence="3 4" key="1">
    <citation type="submission" date="2022-05" db="EMBL/GenBank/DDBJ databases">
        <authorList>
            <person name="Park J.-S."/>
        </authorList>
    </citation>
    <scope>NUCLEOTIDE SEQUENCE [LARGE SCALE GENOMIC DNA]</scope>
    <source>
        <strain evidence="3 4">2012CJ34-2</strain>
    </source>
</reference>